<dbReference type="OrthoDB" id="2866996at2759"/>
<dbReference type="Gramene" id="OE9A034850T1">
    <property type="protein sequence ID" value="OE9A034850C1"/>
    <property type="gene ID" value="OE9A034850"/>
</dbReference>
<organism evidence="2 3">
    <name type="scientific">Olea europaea subsp. europaea</name>
    <dbReference type="NCBI Taxonomy" id="158383"/>
    <lineage>
        <taxon>Eukaryota</taxon>
        <taxon>Viridiplantae</taxon>
        <taxon>Streptophyta</taxon>
        <taxon>Embryophyta</taxon>
        <taxon>Tracheophyta</taxon>
        <taxon>Spermatophyta</taxon>
        <taxon>Magnoliopsida</taxon>
        <taxon>eudicotyledons</taxon>
        <taxon>Gunneridae</taxon>
        <taxon>Pentapetalae</taxon>
        <taxon>asterids</taxon>
        <taxon>lamiids</taxon>
        <taxon>Lamiales</taxon>
        <taxon>Oleaceae</taxon>
        <taxon>Oleeae</taxon>
        <taxon>Olea</taxon>
    </lineage>
</organism>
<feature type="compositionally biased region" description="Basic and acidic residues" evidence="1">
    <location>
        <begin position="18"/>
        <end position="45"/>
    </location>
</feature>
<evidence type="ECO:0000313" key="3">
    <source>
        <dbReference type="Proteomes" id="UP000594638"/>
    </source>
</evidence>
<evidence type="ECO:0000256" key="1">
    <source>
        <dbReference type="SAM" id="MobiDB-lite"/>
    </source>
</evidence>
<dbReference type="Proteomes" id="UP000594638">
    <property type="component" value="Unassembled WGS sequence"/>
</dbReference>
<dbReference type="AlphaFoldDB" id="A0A8S0Q0Y9"/>
<sequence>MARSDKCLAIVELQNDKDSDSLTSETKSELNDGLEQKDAQNDRGDPNYPRVRLRWNHACPIDLRTLLVIVLFANTHLHWC</sequence>
<dbReference type="EMBL" id="CACTIH010000261">
    <property type="protein sequence ID" value="CAA2958257.1"/>
    <property type="molecule type" value="Genomic_DNA"/>
</dbReference>
<protein>
    <submittedName>
        <fullName evidence="2">Uncharacterized protein</fullName>
    </submittedName>
</protein>
<comment type="caution">
    <text evidence="2">The sequence shown here is derived from an EMBL/GenBank/DDBJ whole genome shotgun (WGS) entry which is preliminary data.</text>
</comment>
<feature type="region of interest" description="Disordered" evidence="1">
    <location>
        <begin position="18"/>
        <end position="48"/>
    </location>
</feature>
<keyword evidence="3" id="KW-1185">Reference proteome</keyword>
<accession>A0A8S0Q0Y9</accession>
<name>A0A8S0Q0Y9_OLEEU</name>
<reference evidence="2 3" key="1">
    <citation type="submission" date="2019-12" db="EMBL/GenBank/DDBJ databases">
        <authorList>
            <person name="Alioto T."/>
            <person name="Alioto T."/>
            <person name="Gomez Garrido J."/>
        </authorList>
    </citation>
    <scope>NUCLEOTIDE SEQUENCE [LARGE SCALE GENOMIC DNA]</scope>
</reference>
<proteinExistence type="predicted"/>
<gene>
    <name evidence="2" type="ORF">OLEA9_A034850</name>
</gene>
<evidence type="ECO:0000313" key="2">
    <source>
        <dbReference type="EMBL" id="CAA2958257.1"/>
    </source>
</evidence>